<dbReference type="InterPro" id="IPR032675">
    <property type="entry name" value="LRR_dom_sf"/>
</dbReference>
<accession>A0A0W8CSH4</accession>
<name>A0A0W8CSH4_PHYNI</name>
<comment type="caution">
    <text evidence="1">The sequence shown here is derived from an EMBL/GenBank/DDBJ whole genome shotgun (WGS) entry which is preliminary data.</text>
</comment>
<proteinExistence type="predicted"/>
<evidence type="ECO:0000313" key="2">
    <source>
        <dbReference type="Proteomes" id="UP000052943"/>
    </source>
</evidence>
<organism evidence="1 2">
    <name type="scientific">Phytophthora nicotianae</name>
    <name type="common">Potato buckeye rot agent</name>
    <name type="synonym">Phytophthora parasitica</name>
    <dbReference type="NCBI Taxonomy" id="4792"/>
    <lineage>
        <taxon>Eukaryota</taxon>
        <taxon>Sar</taxon>
        <taxon>Stramenopiles</taxon>
        <taxon>Oomycota</taxon>
        <taxon>Peronosporomycetes</taxon>
        <taxon>Peronosporales</taxon>
        <taxon>Peronosporaceae</taxon>
        <taxon>Phytophthora</taxon>
    </lineage>
</organism>
<dbReference type="SUPFAM" id="SSF52058">
    <property type="entry name" value="L domain-like"/>
    <property type="match status" value="1"/>
</dbReference>
<dbReference type="Gene3D" id="3.80.10.10">
    <property type="entry name" value="Ribonuclease Inhibitor"/>
    <property type="match status" value="1"/>
</dbReference>
<reference evidence="1 2" key="1">
    <citation type="submission" date="2015-11" db="EMBL/GenBank/DDBJ databases">
        <title>Genomes and virulence difference between two physiological races of Phytophthora nicotianae.</title>
        <authorList>
            <person name="Liu H."/>
            <person name="Ma X."/>
            <person name="Yu H."/>
            <person name="Fang D."/>
            <person name="Li Y."/>
            <person name="Wang X."/>
            <person name="Wang W."/>
            <person name="Dong Y."/>
            <person name="Xiao B."/>
        </authorList>
    </citation>
    <scope>NUCLEOTIDE SEQUENCE [LARGE SCALE GENOMIC DNA]</scope>
    <source>
        <strain evidence="2">race 0</strain>
    </source>
</reference>
<sequence>MVGLDCHTLAISGKMSEVEEKWSEFDSSTVVQLLIRHCPALEVPASISKFHGLHGVKLYNSTIVDWGESAAFTNANHPDILSLYLARVNMTGGLLPAGFQSPDFPPSLFDIEFCATNLRAMPDDLDLKWPRQGDIQFEYCQLTSFSSVFLRLEPKFLVLTGNPMTEVPADVYEIPGLQTLGLGQLNLNELPRNVMNPAASLIAIFLDGTNISYFWPWMDDSVTMETWGILIAPLTPYCSDLEAIKTGLTYAFSAPPSPDYARMLMDPSKANLPSINYVVAKDGFSRLDYS</sequence>
<dbReference type="STRING" id="4790.A0A0W8CSH4"/>
<dbReference type="EMBL" id="LNFO01002082">
    <property type="protein sequence ID" value="KUF87181.1"/>
    <property type="molecule type" value="Genomic_DNA"/>
</dbReference>
<protein>
    <submittedName>
        <fullName evidence="1">Uncharacterized protein</fullName>
    </submittedName>
</protein>
<dbReference type="Proteomes" id="UP000052943">
    <property type="component" value="Unassembled WGS sequence"/>
</dbReference>
<gene>
    <name evidence="1" type="ORF">AM587_10011242</name>
</gene>
<dbReference type="AlphaFoldDB" id="A0A0W8CSH4"/>
<evidence type="ECO:0000313" key="1">
    <source>
        <dbReference type="EMBL" id="KUF87181.1"/>
    </source>
</evidence>